<evidence type="ECO:0000313" key="3">
    <source>
        <dbReference type="Proteomes" id="UP000664417"/>
    </source>
</evidence>
<gene>
    <name evidence="2" type="ORF">J3U88_19160</name>
</gene>
<name>A0A8J7QMA6_9BACT</name>
<accession>A0A8J7QMA6</accession>
<protein>
    <submittedName>
        <fullName evidence="2">Uncharacterized protein</fullName>
    </submittedName>
</protein>
<feature type="signal peptide" evidence="1">
    <location>
        <begin position="1"/>
        <end position="17"/>
    </location>
</feature>
<feature type="chain" id="PRO_5035302546" evidence="1">
    <location>
        <begin position="18"/>
        <end position="135"/>
    </location>
</feature>
<reference evidence="2" key="1">
    <citation type="submission" date="2021-03" db="EMBL/GenBank/DDBJ databases">
        <authorList>
            <person name="Wang G."/>
        </authorList>
    </citation>
    <scope>NUCLEOTIDE SEQUENCE</scope>
    <source>
        <strain evidence="2">KCTC 12899</strain>
    </source>
</reference>
<dbReference type="Proteomes" id="UP000664417">
    <property type="component" value="Unassembled WGS sequence"/>
</dbReference>
<dbReference type="AlphaFoldDB" id="A0A8J7QMA6"/>
<keyword evidence="1" id="KW-0732">Signal</keyword>
<evidence type="ECO:0000313" key="2">
    <source>
        <dbReference type="EMBL" id="MBO1320605.1"/>
    </source>
</evidence>
<evidence type="ECO:0000256" key="1">
    <source>
        <dbReference type="SAM" id="SignalP"/>
    </source>
</evidence>
<comment type="caution">
    <text evidence="2">The sequence shown here is derived from an EMBL/GenBank/DDBJ whole genome shotgun (WGS) entry which is preliminary data.</text>
</comment>
<proteinExistence type="predicted"/>
<organism evidence="2 3">
    <name type="scientific">Acanthopleuribacter pedis</name>
    <dbReference type="NCBI Taxonomy" id="442870"/>
    <lineage>
        <taxon>Bacteria</taxon>
        <taxon>Pseudomonadati</taxon>
        <taxon>Acidobacteriota</taxon>
        <taxon>Holophagae</taxon>
        <taxon>Acanthopleuribacterales</taxon>
        <taxon>Acanthopleuribacteraceae</taxon>
        <taxon>Acanthopleuribacter</taxon>
    </lineage>
</organism>
<dbReference type="EMBL" id="JAFREP010000018">
    <property type="protein sequence ID" value="MBO1320605.1"/>
    <property type="molecule type" value="Genomic_DNA"/>
</dbReference>
<sequence>MKKVVLLLMVVTGFAFAGEKVDQAAALAHFSEAKLSQKIQFTLTFAERFQLTEETTEDLINLITDSDGDIEAFKTGFEQLFPRGRFVFETRDKCFGYMCYGPGYPNGVPMNLDFWSAAWLCAFLTGGQGALVPIC</sequence>
<keyword evidence="3" id="KW-1185">Reference proteome</keyword>
<dbReference type="RefSeq" id="WP_207860558.1">
    <property type="nucleotide sequence ID" value="NZ_JAFREP010000018.1"/>
</dbReference>